<evidence type="ECO:0000313" key="1">
    <source>
        <dbReference type="EMBL" id="CAH0721635.1"/>
    </source>
</evidence>
<keyword evidence="2" id="KW-1185">Reference proteome</keyword>
<dbReference type="Proteomes" id="UP000838878">
    <property type="component" value="Chromosome 2"/>
</dbReference>
<dbReference type="AlphaFoldDB" id="A0A8J9YCP9"/>
<dbReference type="EMBL" id="OV170222">
    <property type="protein sequence ID" value="CAH0721635.1"/>
    <property type="molecule type" value="Genomic_DNA"/>
</dbReference>
<protein>
    <submittedName>
        <fullName evidence="1">Uncharacterized protein</fullName>
    </submittedName>
</protein>
<gene>
    <name evidence="1" type="ORF">BINO364_LOCUS7711</name>
</gene>
<reference evidence="1" key="1">
    <citation type="submission" date="2021-12" db="EMBL/GenBank/DDBJ databases">
        <authorList>
            <person name="Martin H S."/>
        </authorList>
    </citation>
    <scope>NUCLEOTIDE SEQUENCE</scope>
</reference>
<accession>A0A8J9YCP9</accession>
<proteinExistence type="predicted"/>
<sequence length="79" mass="8765">MLLYGSRGTRGPIQRRRSDPLEVLCWRGVQGEVARAVPDAFPRTCHRLFGNCPAKKIVNMTPMARCSRAPPLEPGDDTS</sequence>
<evidence type="ECO:0000313" key="2">
    <source>
        <dbReference type="Proteomes" id="UP000838878"/>
    </source>
</evidence>
<organism evidence="1 2">
    <name type="scientific">Brenthis ino</name>
    <name type="common">lesser marbled fritillary</name>
    <dbReference type="NCBI Taxonomy" id="405034"/>
    <lineage>
        <taxon>Eukaryota</taxon>
        <taxon>Metazoa</taxon>
        <taxon>Ecdysozoa</taxon>
        <taxon>Arthropoda</taxon>
        <taxon>Hexapoda</taxon>
        <taxon>Insecta</taxon>
        <taxon>Pterygota</taxon>
        <taxon>Neoptera</taxon>
        <taxon>Endopterygota</taxon>
        <taxon>Lepidoptera</taxon>
        <taxon>Glossata</taxon>
        <taxon>Ditrysia</taxon>
        <taxon>Papilionoidea</taxon>
        <taxon>Nymphalidae</taxon>
        <taxon>Heliconiinae</taxon>
        <taxon>Argynnini</taxon>
        <taxon>Brenthis</taxon>
    </lineage>
</organism>
<name>A0A8J9YCP9_9NEOP</name>
<feature type="non-terminal residue" evidence="1">
    <location>
        <position position="79"/>
    </location>
</feature>